<accession>A0A2T0HRP8</accession>
<dbReference type="InterPro" id="IPR002347">
    <property type="entry name" value="SDR_fam"/>
</dbReference>
<dbReference type="PRINTS" id="PR00080">
    <property type="entry name" value="SDRFAMILY"/>
</dbReference>
<comment type="similarity">
    <text evidence="1">Belongs to the short-chain dehydrogenases/reductases (SDR) family.</text>
</comment>
<dbReference type="CDD" id="cd05233">
    <property type="entry name" value="SDR_c"/>
    <property type="match status" value="1"/>
</dbReference>
<evidence type="ECO:0000313" key="3">
    <source>
        <dbReference type="EMBL" id="PRW85788.1"/>
    </source>
</evidence>
<dbReference type="FunFam" id="3.40.50.720:FF:000084">
    <property type="entry name" value="Short-chain dehydrogenase reductase"/>
    <property type="match status" value="1"/>
</dbReference>
<dbReference type="PROSITE" id="PS00061">
    <property type="entry name" value="ADH_SHORT"/>
    <property type="match status" value="1"/>
</dbReference>
<dbReference type="AlphaFoldDB" id="A0A2T0HRP8"/>
<comment type="caution">
    <text evidence="3">The sequence shown here is derived from an EMBL/GenBank/DDBJ whole genome shotgun (WGS) entry which is preliminary data.</text>
</comment>
<proteinExistence type="inferred from homology"/>
<dbReference type="PANTHER" id="PTHR42760">
    <property type="entry name" value="SHORT-CHAIN DEHYDROGENASES/REDUCTASES FAMILY MEMBER"/>
    <property type="match status" value="1"/>
</dbReference>
<dbReference type="SUPFAM" id="SSF51735">
    <property type="entry name" value="NAD(P)-binding Rossmann-fold domains"/>
    <property type="match status" value="1"/>
</dbReference>
<dbReference type="SMART" id="SM00822">
    <property type="entry name" value="PKS_KR"/>
    <property type="match status" value="1"/>
</dbReference>
<dbReference type="InterPro" id="IPR057326">
    <property type="entry name" value="KR_dom"/>
</dbReference>
<protein>
    <submittedName>
        <fullName evidence="3">SDR family NAD(P)-dependent oxidoreductase</fullName>
    </submittedName>
</protein>
<dbReference type="GO" id="GO:0016616">
    <property type="term" value="F:oxidoreductase activity, acting on the CH-OH group of donors, NAD or NADP as acceptor"/>
    <property type="evidence" value="ECO:0007669"/>
    <property type="project" value="TreeGrafter"/>
</dbReference>
<dbReference type="RefSeq" id="WP_078466837.1">
    <property type="nucleotide sequence ID" value="NZ_PVUH01000023.1"/>
</dbReference>
<dbReference type="PRINTS" id="PR00081">
    <property type="entry name" value="GDHRDH"/>
</dbReference>
<dbReference type="Pfam" id="PF13561">
    <property type="entry name" value="adh_short_C2"/>
    <property type="match status" value="1"/>
</dbReference>
<name>A0A2T0HRP8_PSEFL</name>
<dbReference type="NCBIfam" id="NF005559">
    <property type="entry name" value="PRK07231.1"/>
    <property type="match status" value="1"/>
</dbReference>
<gene>
    <name evidence="3" type="ORF">C7A10_26280</name>
</gene>
<dbReference type="InterPro" id="IPR036291">
    <property type="entry name" value="NAD(P)-bd_dom_sf"/>
</dbReference>
<dbReference type="PANTHER" id="PTHR42760:SF124">
    <property type="entry name" value="SHORT-CHAIN DEHYDROGENASE_REDUCTASE"/>
    <property type="match status" value="1"/>
</dbReference>
<evidence type="ECO:0000313" key="4">
    <source>
        <dbReference type="Proteomes" id="UP000239731"/>
    </source>
</evidence>
<reference evidence="3 4" key="1">
    <citation type="submission" date="2018-03" db="EMBL/GenBank/DDBJ databases">
        <title>Blue discolouration in mozzarella cheese caused by Pseudomonas fluorescens.</title>
        <authorList>
            <person name="Chiesa F."/>
            <person name="Dalmasso A."/>
            <person name="Lomonaco S."/>
        </authorList>
    </citation>
    <scope>NUCLEOTIDE SEQUENCE [LARGE SCALE GENOMIC DNA]</scope>
    <source>
        <strain evidence="3 4">11293</strain>
    </source>
</reference>
<organism evidence="3 4">
    <name type="scientific">Pseudomonas fluorescens</name>
    <dbReference type="NCBI Taxonomy" id="294"/>
    <lineage>
        <taxon>Bacteria</taxon>
        <taxon>Pseudomonadati</taxon>
        <taxon>Pseudomonadota</taxon>
        <taxon>Gammaproteobacteria</taxon>
        <taxon>Pseudomonadales</taxon>
        <taxon>Pseudomonadaceae</taxon>
        <taxon>Pseudomonas</taxon>
    </lineage>
</organism>
<evidence type="ECO:0000259" key="2">
    <source>
        <dbReference type="SMART" id="SM00822"/>
    </source>
</evidence>
<dbReference type="Proteomes" id="UP000239731">
    <property type="component" value="Unassembled WGS sequence"/>
</dbReference>
<feature type="domain" description="Ketoreductase" evidence="2">
    <location>
        <begin position="32"/>
        <end position="213"/>
    </location>
</feature>
<dbReference type="InterPro" id="IPR020904">
    <property type="entry name" value="Sc_DH/Rdtase_CS"/>
</dbReference>
<dbReference type="EMBL" id="PVUH01000023">
    <property type="protein sequence ID" value="PRW85788.1"/>
    <property type="molecule type" value="Genomic_DNA"/>
</dbReference>
<evidence type="ECO:0000256" key="1">
    <source>
        <dbReference type="ARBA" id="ARBA00006484"/>
    </source>
</evidence>
<sequence>MSHTDHTPATPEQSEHHSAVFQHSAYSGIRDKVVVVTGGGSGIGLALAEGFARNGAHLLLIDINDQSMTDAKITLQHRFPTTRVECFQASVTDEAAVEAAFAHAKACFGRIDVLLNNAGVSINKPSLDITPAEWRRAIEINFNSVFFCAQAAARYMIDQQAGVIINTSSMWGVSHSADRTAYCATKAAVVSMTKCLAVEWARHGIRMNAIGPGYTRTPLVDELQRAGRLDVEALRKRTPLQRLGEPGEMAELALFLASSSATFITGQIYVSDGGWTANGF</sequence>
<dbReference type="Gene3D" id="3.40.50.720">
    <property type="entry name" value="NAD(P)-binding Rossmann-like Domain"/>
    <property type="match status" value="1"/>
</dbReference>